<keyword evidence="1" id="KW-0472">Membrane</keyword>
<proteinExistence type="predicted"/>
<dbReference type="KEGG" id="lab:LA76x_1113"/>
<dbReference type="STRING" id="84531.LA76x_1113"/>
<gene>
    <name evidence="2" type="ORF">LA76x_1113</name>
</gene>
<reference evidence="2 3" key="1">
    <citation type="journal article" date="2015" name="BMC Genomics">
        <title>Comparative genomics and metabolic profiling of the genus Lysobacter.</title>
        <authorList>
            <person name="de Bruijn I."/>
            <person name="Cheng X."/>
            <person name="de Jager V."/>
            <person name="Exposito R.G."/>
            <person name="Watrous J."/>
            <person name="Patel N."/>
            <person name="Postma J."/>
            <person name="Dorrestein P.C."/>
            <person name="Kobayashi D."/>
            <person name="Raaijmakers J.M."/>
        </authorList>
    </citation>
    <scope>NUCLEOTIDE SEQUENCE [LARGE SCALE GENOMIC DNA]</scope>
    <source>
        <strain evidence="2 3">76</strain>
    </source>
</reference>
<protein>
    <submittedName>
        <fullName evidence="2">Putative membrane protein</fullName>
    </submittedName>
</protein>
<feature type="transmembrane region" description="Helical" evidence="1">
    <location>
        <begin position="30"/>
        <end position="50"/>
    </location>
</feature>
<keyword evidence="1" id="KW-0812">Transmembrane</keyword>
<evidence type="ECO:0000256" key="1">
    <source>
        <dbReference type="SAM" id="Phobius"/>
    </source>
</evidence>
<feature type="transmembrane region" description="Helical" evidence="1">
    <location>
        <begin position="62"/>
        <end position="80"/>
    </location>
</feature>
<organism evidence="2 3">
    <name type="scientific">Lysobacter antibioticus</name>
    <dbReference type="NCBI Taxonomy" id="84531"/>
    <lineage>
        <taxon>Bacteria</taxon>
        <taxon>Pseudomonadati</taxon>
        <taxon>Pseudomonadota</taxon>
        <taxon>Gammaproteobacteria</taxon>
        <taxon>Lysobacterales</taxon>
        <taxon>Lysobacteraceae</taxon>
        <taxon>Lysobacter</taxon>
    </lineage>
</organism>
<keyword evidence="1" id="KW-1133">Transmembrane helix</keyword>
<dbReference type="AlphaFoldDB" id="A0A0S2F6T4"/>
<dbReference type="RefSeq" id="WP_057916893.1">
    <property type="nucleotide sequence ID" value="NZ_CP011129.1"/>
</dbReference>
<dbReference type="PATRIC" id="fig|84531.8.peg.1138"/>
<evidence type="ECO:0000313" key="3">
    <source>
        <dbReference type="Proteomes" id="UP000060787"/>
    </source>
</evidence>
<dbReference type="Proteomes" id="UP000060787">
    <property type="component" value="Chromosome"/>
</dbReference>
<keyword evidence="3" id="KW-1185">Reference proteome</keyword>
<accession>A0A0S2F6T4</accession>
<name>A0A0S2F6T4_LYSAN</name>
<sequence length="125" mass="13701">MKRNALILSAITGLASGVYSMSPYAQAGFTPVDWLLLALGLFWIFMWLHGDQQEFGHRRSPWMNIGIVVLAMLFVPIYLARTRPAGRKLKAVGAFFLLLLGWFALNVGGALLGYFVFGGSAAYTG</sequence>
<dbReference type="EMBL" id="CP011129">
    <property type="protein sequence ID" value="ALN79272.1"/>
    <property type="molecule type" value="Genomic_DNA"/>
</dbReference>
<feature type="transmembrane region" description="Helical" evidence="1">
    <location>
        <begin position="92"/>
        <end position="117"/>
    </location>
</feature>
<evidence type="ECO:0000313" key="2">
    <source>
        <dbReference type="EMBL" id="ALN79272.1"/>
    </source>
</evidence>